<name>A0AAD8M7Y2_9APIA</name>
<keyword evidence="11" id="KW-0206">Cytoskeleton</keyword>
<keyword evidence="21" id="KW-1185">Reference proteome</keyword>
<keyword evidence="10" id="KW-0496">Mitochondrion</keyword>
<evidence type="ECO:0000256" key="13">
    <source>
        <dbReference type="ARBA" id="ARBA00052976"/>
    </source>
</evidence>
<gene>
    <name evidence="20" type="ORF">POM88_038458</name>
</gene>
<protein>
    <recommendedName>
        <fullName evidence="16">Acyl-coenzyme A thioesterase 13</fullName>
    </recommendedName>
    <alternativeName>
        <fullName evidence="17">Hotdog-fold thioesterase superfamily member 2</fullName>
    </alternativeName>
    <alternativeName>
        <fullName evidence="18">Thioesterase superfamily member 2</fullName>
    </alternativeName>
</protein>
<dbReference type="PANTHER" id="PTHR21660:SF1">
    <property type="entry name" value="ACYL-COENZYME A THIOESTERASE 13"/>
    <property type="match status" value="1"/>
</dbReference>
<dbReference type="GO" id="GO:0006629">
    <property type="term" value="P:lipid metabolic process"/>
    <property type="evidence" value="ECO:0007669"/>
    <property type="project" value="UniProtKB-KW"/>
</dbReference>
<evidence type="ECO:0000256" key="14">
    <source>
        <dbReference type="ARBA" id="ARBA00058205"/>
    </source>
</evidence>
<evidence type="ECO:0000256" key="15">
    <source>
        <dbReference type="ARBA" id="ARBA00064709"/>
    </source>
</evidence>
<reference evidence="20" key="1">
    <citation type="submission" date="2023-02" db="EMBL/GenBank/DDBJ databases">
        <title>Genome of toxic invasive species Heracleum sosnowskyi carries increased number of genes despite the absence of recent whole-genome duplications.</title>
        <authorList>
            <person name="Schelkunov M."/>
            <person name="Shtratnikova V."/>
            <person name="Makarenko M."/>
            <person name="Klepikova A."/>
            <person name="Omelchenko D."/>
            <person name="Novikova G."/>
            <person name="Obukhova E."/>
            <person name="Bogdanov V."/>
            <person name="Penin A."/>
            <person name="Logacheva M."/>
        </authorList>
    </citation>
    <scope>NUCLEOTIDE SEQUENCE</scope>
    <source>
        <strain evidence="20">Hsosn_3</strain>
        <tissue evidence="20">Leaf</tissue>
    </source>
</reference>
<evidence type="ECO:0000256" key="5">
    <source>
        <dbReference type="ARBA" id="ARBA00008324"/>
    </source>
</evidence>
<evidence type="ECO:0000256" key="4">
    <source>
        <dbReference type="ARBA" id="ARBA00004514"/>
    </source>
</evidence>
<comment type="caution">
    <text evidence="20">The sequence shown here is derived from an EMBL/GenBank/DDBJ whole genome shotgun (WGS) entry which is preliminary data.</text>
</comment>
<sequence length="152" mass="16709">MASKKWLEDMSKGLGRELEAVTLQGLEINLVQTGLVRCTFLVPQNLSDKDGNWDSGAMAVLVDDVAACTVGTRAFVKASVDFHLAFYSQAKIHEKVEIEAKIVGEKGRLISVVVEIKKKDNAELVAVGRVWMATDNINRYPQDQDTTTASKL</sequence>
<evidence type="ECO:0000256" key="16">
    <source>
        <dbReference type="ARBA" id="ARBA00067273"/>
    </source>
</evidence>
<dbReference type="GO" id="GO:0005819">
    <property type="term" value="C:spindle"/>
    <property type="evidence" value="ECO:0007669"/>
    <property type="project" value="UniProtKB-SubCell"/>
</dbReference>
<evidence type="ECO:0000256" key="8">
    <source>
        <dbReference type="ARBA" id="ARBA00022990"/>
    </source>
</evidence>
<keyword evidence="9" id="KW-0443">Lipid metabolism</keyword>
<dbReference type="Gene3D" id="3.10.129.10">
    <property type="entry name" value="Hotdog Thioesterase"/>
    <property type="match status" value="1"/>
</dbReference>
<dbReference type="InterPro" id="IPR006683">
    <property type="entry name" value="Thioestr_dom"/>
</dbReference>
<dbReference type="FunFam" id="3.10.129.10:FF:000021">
    <property type="entry name" value="Acyl-coenzyme A thioesterase 13"/>
    <property type="match status" value="1"/>
</dbReference>
<reference evidence="20" key="2">
    <citation type="submission" date="2023-05" db="EMBL/GenBank/DDBJ databases">
        <authorList>
            <person name="Schelkunov M.I."/>
        </authorList>
    </citation>
    <scope>NUCLEOTIDE SEQUENCE</scope>
    <source>
        <strain evidence="20">Hsosn_3</strain>
        <tissue evidence="20">Leaf</tissue>
    </source>
</reference>
<dbReference type="InterPro" id="IPR039298">
    <property type="entry name" value="ACOT13"/>
</dbReference>
<organism evidence="20 21">
    <name type="scientific">Heracleum sosnowskyi</name>
    <dbReference type="NCBI Taxonomy" id="360622"/>
    <lineage>
        <taxon>Eukaryota</taxon>
        <taxon>Viridiplantae</taxon>
        <taxon>Streptophyta</taxon>
        <taxon>Embryophyta</taxon>
        <taxon>Tracheophyta</taxon>
        <taxon>Spermatophyta</taxon>
        <taxon>Magnoliopsida</taxon>
        <taxon>eudicotyledons</taxon>
        <taxon>Gunneridae</taxon>
        <taxon>Pentapetalae</taxon>
        <taxon>asterids</taxon>
        <taxon>campanulids</taxon>
        <taxon>Apiales</taxon>
        <taxon>Apiaceae</taxon>
        <taxon>Apioideae</taxon>
        <taxon>apioid superclade</taxon>
        <taxon>Tordylieae</taxon>
        <taxon>Tordyliinae</taxon>
        <taxon>Heracleum</taxon>
    </lineage>
</organism>
<keyword evidence="6" id="KW-0963">Cytoplasm</keyword>
<evidence type="ECO:0000259" key="19">
    <source>
        <dbReference type="Pfam" id="PF03061"/>
    </source>
</evidence>
<dbReference type="EMBL" id="JAUIZM010000009">
    <property type="protein sequence ID" value="KAK1362897.1"/>
    <property type="molecule type" value="Genomic_DNA"/>
</dbReference>
<dbReference type="Proteomes" id="UP001237642">
    <property type="component" value="Unassembled WGS sequence"/>
</dbReference>
<comment type="similarity">
    <text evidence="5">Belongs to the thioesterase PaaI family.</text>
</comment>
<keyword evidence="7" id="KW-0378">Hydrolase</keyword>
<evidence type="ECO:0000256" key="18">
    <source>
        <dbReference type="ARBA" id="ARBA00083956"/>
    </source>
</evidence>
<evidence type="ECO:0000256" key="1">
    <source>
        <dbReference type="ARBA" id="ARBA00004123"/>
    </source>
</evidence>
<dbReference type="SUPFAM" id="SSF54637">
    <property type="entry name" value="Thioesterase/thiol ester dehydrase-isomerase"/>
    <property type="match status" value="1"/>
</dbReference>
<comment type="catalytic activity">
    <reaction evidence="13">
        <text>a fatty acyl-CoA + H2O = a fatty acid + CoA + H(+)</text>
        <dbReference type="Rhea" id="RHEA:16781"/>
        <dbReference type="ChEBI" id="CHEBI:15377"/>
        <dbReference type="ChEBI" id="CHEBI:15378"/>
        <dbReference type="ChEBI" id="CHEBI:28868"/>
        <dbReference type="ChEBI" id="CHEBI:57287"/>
        <dbReference type="ChEBI" id="CHEBI:77636"/>
    </reaction>
    <physiologicalReaction direction="left-to-right" evidence="13">
        <dbReference type="Rhea" id="RHEA:16782"/>
    </physiologicalReaction>
</comment>
<evidence type="ECO:0000256" key="11">
    <source>
        <dbReference type="ARBA" id="ARBA00023212"/>
    </source>
</evidence>
<dbReference type="InterPro" id="IPR029069">
    <property type="entry name" value="HotDog_dom_sf"/>
</dbReference>
<proteinExistence type="inferred from homology"/>
<keyword evidence="12" id="KW-0539">Nucleus</keyword>
<dbReference type="AlphaFoldDB" id="A0AAD8M7Y2"/>
<evidence type="ECO:0000313" key="20">
    <source>
        <dbReference type="EMBL" id="KAK1362897.1"/>
    </source>
</evidence>
<dbReference type="GO" id="GO:0047617">
    <property type="term" value="F:fatty acyl-CoA hydrolase activity"/>
    <property type="evidence" value="ECO:0007669"/>
    <property type="project" value="InterPro"/>
</dbReference>
<feature type="domain" description="Thioesterase" evidence="19">
    <location>
        <begin position="56"/>
        <end position="123"/>
    </location>
</feature>
<evidence type="ECO:0000256" key="2">
    <source>
        <dbReference type="ARBA" id="ARBA00004173"/>
    </source>
</evidence>
<evidence type="ECO:0000256" key="9">
    <source>
        <dbReference type="ARBA" id="ARBA00023098"/>
    </source>
</evidence>
<comment type="subcellular location">
    <subcellularLocation>
        <location evidence="3">Cytoplasm</location>
        <location evidence="3">Cytoskeleton</location>
        <location evidence="3">Spindle</location>
    </subcellularLocation>
    <subcellularLocation>
        <location evidence="4">Cytoplasm</location>
        <location evidence="4">Cytosol</location>
    </subcellularLocation>
    <subcellularLocation>
        <location evidence="2">Mitochondrion</location>
    </subcellularLocation>
    <subcellularLocation>
        <location evidence="1">Nucleus</location>
    </subcellularLocation>
</comment>
<dbReference type="Pfam" id="PF03061">
    <property type="entry name" value="4HBT"/>
    <property type="match status" value="1"/>
</dbReference>
<dbReference type="GO" id="GO:0005739">
    <property type="term" value="C:mitochondrion"/>
    <property type="evidence" value="ECO:0007669"/>
    <property type="project" value="UniProtKB-SubCell"/>
</dbReference>
<evidence type="ECO:0000256" key="17">
    <source>
        <dbReference type="ARBA" id="ARBA00081533"/>
    </source>
</evidence>
<evidence type="ECO:0000256" key="7">
    <source>
        <dbReference type="ARBA" id="ARBA00022801"/>
    </source>
</evidence>
<evidence type="ECO:0000256" key="6">
    <source>
        <dbReference type="ARBA" id="ARBA00022490"/>
    </source>
</evidence>
<dbReference type="GO" id="GO:0005634">
    <property type="term" value="C:nucleus"/>
    <property type="evidence" value="ECO:0007669"/>
    <property type="project" value="UniProtKB-SubCell"/>
</dbReference>
<comment type="function">
    <text evidence="14">Catalyzes the hydrolysis of acyl-CoAs into free fatty acids and coenzyme A (CoASH), regulating their respective intracellular levels. Has acyl-CoA thioesterase activity towards medium (C12) and long-chain (C18) fatty acyl-CoA substrates. Can also hydrolyze 3-hydroxyphenylacetyl-CoA and 3,4-dihydroxyphenylacetyl-CoA (in vitro). May play a role in controlling adaptive thermogenesis.</text>
</comment>
<dbReference type="PANTHER" id="PTHR21660">
    <property type="entry name" value="THIOESTERASE SUPERFAMILY MEMBER-RELATED"/>
    <property type="match status" value="1"/>
</dbReference>
<keyword evidence="8" id="KW-0007">Acetylation</keyword>
<comment type="subunit">
    <text evidence="15">Homotetramer. Interacts with PCTP.</text>
</comment>
<evidence type="ECO:0000313" key="21">
    <source>
        <dbReference type="Proteomes" id="UP001237642"/>
    </source>
</evidence>
<evidence type="ECO:0000256" key="3">
    <source>
        <dbReference type="ARBA" id="ARBA00004186"/>
    </source>
</evidence>
<evidence type="ECO:0000256" key="12">
    <source>
        <dbReference type="ARBA" id="ARBA00023242"/>
    </source>
</evidence>
<accession>A0AAD8M7Y2</accession>
<evidence type="ECO:0000256" key="10">
    <source>
        <dbReference type="ARBA" id="ARBA00023128"/>
    </source>
</evidence>
<dbReference type="GO" id="GO:0005829">
    <property type="term" value="C:cytosol"/>
    <property type="evidence" value="ECO:0007669"/>
    <property type="project" value="UniProtKB-SubCell"/>
</dbReference>